<sequence length="140" mass="15898">MASHQEVVRGLNVEKYMGRWYEIASFPSFFQPKGGVDTRATYTLRPDGNISVLNEVWVNGRRKSISGTAYKADPRSDEAKLKVRFRIPPDLPFVPVVGDYWVLYVDDGYQNAVVGHPTRRFLWRVVHTCMHGINVKTGAA</sequence>
<protein>
    <submittedName>
        <fullName evidence="5">Temperature-induced lipocalin-1-like</fullName>
    </submittedName>
</protein>
<dbReference type="Proteomes" id="UP001652660">
    <property type="component" value="Chromosome 6c"/>
</dbReference>
<dbReference type="RefSeq" id="XP_071909571.1">
    <property type="nucleotide sequence ID" value="XM_072053470.1"/>
</dbReference>
<organism evidence="4 5">
    <name type="scientific">Coffea arabica</name>
    <name type="common">Arabian coffee</name>
    <dbReference type="NCBI Taxonomy" id="13443"/>
    <lineage>
        <taxon>Eukaryota</taxon>
        <taxon>Viridiplantae</taxon>
        <taxon>Streptophyta</taxon>
        <taxon>Embryophyta</taxon>
        <taxon>Tracheophyta</taxon>
        <taxon>Spermatophyta</taxon>
        <taxon>Magnoliopsida</taxon>
        <taxon>eudicotyledons</taxon>
        <taxon>Gunneridae</taxon>
        <taxon>Pentapetalae</taxon>
        <taxon>asterids</taxon>
        <taxon>lamiids</taxon>
        <taxon>Gentianales</taxon>
        <taxon>Rubiaceae</taxon>
        <taxon>Ixoroideae</taxon>
        <taxon>Gardenieae complex</taxon>
        <taxon>Bertiereae - Coffeeae clade</taxon>
        <taxon>Coffeeae</taxon>
        <taxon>Coffea</taxon>
    </lineage>
</organism>
<reference evidence="5" key="1">
    <citation type="submission" date="2025-08" db="UniProtKB">
        <authorList>
            <consortium name="RefSeq"/>
        </authorList>
    </citation>
    <scope>IDENTIFICATION</scope>
    <source>
        <tissue evidence="5">Leaves</tissue>
    </source>
</reference>
<dbReference type="SUPFAM" id="SSF50814">
    <property type="entry name" value="Lipocalins"/>
    <property type="match status" value="1"/>
</dbReference>
<evidence type="ECO:0000256" key="2">
    <source>
        <dbReference type="PIRNR" id="PIRNR036893"/>
    </source>
</evidence>
<dbReference type="InterPro" id="IPR047202">
    <property type="entry name" value="Lipocalin_Blc-like_dom"/>
</dbReference>
<dbReference type="Pfam" id="PF08212">
    <property type="entry name" value="Lipocalin_2"/>
    <property type="match status" value="1"/>
</dbReference>
<dbReference type="PANTHER" id="PTHR10612:SF34">
    <property type="entry name" value="APOLIPOPROTEIN D"/>
    <property type="match status" value="1"/>
</dbReference>
<accession>A0ABM4UQL3</accession>
<proteinExistence type="inferred from homology"/>
<gene>
    <name evidence="5" type="primary">LOC140008637</name>
</gene>
<dbReference type="PANTHER" id="PTHR10612">
    <property type="entry name" value="APOLIPOPROTEIN D"/>
    <property type="match status" value="1"/>
</dbReference>
<dbReference type="InterPro" id="IPR022272">
    <property type="entry name" value="Lipocalin_CS"/>
</dbReference>
<comment type="similarity">
    <text evidence="1 2">Belongs to the calycin superfamily. Lipocalin family.</text>
</comment>
<dbReference type="InterPro" id="IPR022271">
    <property type="entry name" value="Lipocalin_ApoD"/>
</dbReference>
<dbReference type="InterPro" id="IPR012674">
    <property type="entry name" value="Calycin"/>
</dbReference>
<dbReference type="Gene3D" id="2.40.128.20">
    <property type="match status" value="1"/>
</dbReference>
<dbReference type="GeneID" id="140008637"/>
<keyword evidence="4" id="KW-1185">Reference proteome</keyword>
<dbReference type="CDD" id="cd19438">
    <property type="entry name" value="lipocalin_Blc-like"/>
    <property type="match status" value="1"/>
</dbReference>
<name>A0ABM4UQL3_COFAR</name>
<feature type="domain" description="Lipocalin/cytosolic fatty-acid binding" evidence="3">
    <location>
        <begin position="11"/>
        <end position="124"/>
    </location>
</feature>
<evidence type="ECO:0000259" key="3">
    <source>
        <dbReference type="Pfam" id="PF08212"/>
    </source>
</evidence>
<evidence type="ECO:0000256" key="1">
    <source>
        <dbReference type="ARBA" id="ARBA00006889"/>
    </source>
</evidence>
<dbReference type="PIRSF" id="PIRSF036893">
    <property type="entry name" value="Lipocalin_ApoD"/>
    <property type="match status" value="1"/>
</dbReference>
<dbReference type="InterPro" id="IPR000566">
    <property type="entry name" value="Lipocln_cytosolic_FA-bd_dom"/>
</dbReference>
<evidence type="ECO:0000313" key="4">
    <source>
        <dbReference type="Proteomes" id="UP001652660"/>
    </source>
</evidence>
<evidence type="ECO:0000313" key="5">
    <source>
        <dbReference type="RefSeq" id="XP_071909571.1"/>
    </source>
</evidence>
<dbReference type="PROSITE" id="PS00213">
    <property type="entry name" value="LIPOCALIN"/>
    <property type="match status" value="1"/>
</dbReference>